<reference evidence="2 3" key="1">
    <citation type="submission" date="2024-01" db="EMBL/GenBank/DDBJ databases">
        <title>Genome assemblies of Stephania.</title>
        <authorList>
            <person name="Yang L."/>
        </authorList>
    </citation>
    <scope>NUCLEOTIDE SEQUENCE [LARGE SCALE GENOMIC DNA]</scope>
    <source>
        <strain evidence="2">JXDWG</strain>
        <tissue evidence="2">Leaf</tissue>
    </source>
</reference>
<keyword evidence="3" id="KW-1185">Reference proteome</keyword>
<evidence type="ECO:0000313" key="3">
    <source>
        <dbReference type="Proteomes" id="UP001419268"/>
    </source>
</evidence>
<evidence type="ECO:0000256" key="1">
    <source>
        <dbReference type="SAM" id="MobiDB-lite"/>
    </source>
</evidence>
<sequence>MRRGLPKGACYGLGSLARKTRSYADPGASTSQEPMVRRSEFDVVVQRLAQFEAFGESQLGMRVDFGANTSQAPPPPPPHEHHQQVGMDRLVHHSSNTTMTIETTQIGWTRSTLVTKVSTPKESFERGAGRWRRPTAGFVA</sequence>
<proteinExistence type="predicted"/>
<gene>
    <name evidence="2" type="ORF">Scep_026285</name>
</gene>
<protein>
    <submittedName>
        <fullName evidence="2">Uncharacterized protein</fullName>
    </submittedName>
</protein>
<evidence type="ECO:0000313" key="2">
    <source>
        <dbReference type="EMBL" id="KAK9094816.1"/>
    </source>
</evidence>
<comment type="caution">
    <text evidence="2">The sequence shown here is derived from an EMBL/GenBank/DDBJ whole genome shotgun (WGS) entry which is preliminary data.</text>
</comment>
<dbReference type="EMBL" id="JBBNAG010000011">
    <property type="protein sequence ID" value="KAK9094816.1"/>
    <property type="molecule type" value="Genomic_DNA"/>
</dbReference>
<dbReference type="Proteomes" id="UP001419268">
    <property type="component" value="Unassembled WGS sequence"/>
</dbReference>
<accession>A0AAP0HSD0</accession>
<name>A0AAP0HSD0_9MAGN</name>
<feature type="region of interest" description="Disordered" evidence="1">
    <location>
        <begin position="119"/>
        <end position="140"/>
    </location>
</feature>
<organism evidence="2 3">
    <name type="scientific">Stephania cephalantha</name>
    <dbReference type="NCBI Taxonomy" id="152367"/>
    <lineage>
        <taxon>Eukaryota</taxon>
        <taxon>Viridiplantae</taxon>
        <taxon>Streptophyta</taxon>
        <taxon>Embryophyta</taxon>
        <taxon>Tracheophyta</taxon>
        <taxon>Spermatophyta</taxon>
        <taxon>Magnoliopsida</taxon>
        <taxon>Ranunculales</taxon>
        <taxon>Menispermaceae</taxon>
        <taxon>Menispermoideae</taxon>
        <taxon>Cissampelideae</taxon>
        <taxon>Stephania</taxon>
    </lineage>
</organism>
<feature type="region of interest" description="Disordered" evidence="1">
    <location>
        <begin position="65"/>
        <end position="84"/>
    </location>
</feature>
<dbReference type="AlphaFoldDB" id="A0AAP0HSD0"/>